<dbReference type="GO" id="GO:0016746">
    <property type="term" value="F:acyltransferase activity"/>
    <property type="evidence" value="ECO:0007669"/>
    <property type="project" value="UniProtKB-KW"/>
</dbReference>
<keyword evidence="2" id="KW-0808">Transferase</keyword>
<evidence type="ECO:0000313" key="2">
    <source>
        <dbReference type="EMBL" id="MFJ5512144.1"/>
    </source>
</evidence>
<dbReference type="EC" id="2.3.-.-" evidence="2"/>
<dbReference type="SUPFAM" id="SSF55729">
    <property type="entry name" value="Acyl-CoA N-acyltransferases (Nat)"/>
    <property type="match status" value="1"/>
</dbReference>
<organism evidence="2 3">
    <name type="scientific">Pectobacterium jejuense</name>
    <dbReference type="NCBI Taxonomy" id="2974022"/>
    <lineage>
        <taxon>Bacteria</taxon>
        <taxon>Pseudomonadati</taxon>
        <taxon>Pseudomonadota</taxon>
        <taxon>Gammaproteobacteria</taxon>
        <taxon>Enterobacterales</taxon>
        <taxon>Pectobacteriaceae</taxon>
        <taxon>Pectobacterium</taxon>
    </lineage>
</organism>
<protein>
    <submittedName>
        <fullName evidence="2">GNAT family N-acetyltransferase</fullName>
        <ecNumber evidence="2">2.3.-.-</ecNumber>
    </submittedName>
</protein>
<dbReference type="RefSeq" id="WP_400353079.1">
    <property type="nucleotide sequence ID" value="NZ_JBIXLA010000001.1"/>
</dbReference>
<accession>A0ABW8GS54</accession>
<evidence type="ECO:0000259" key="1">
    <source>
        <dbReference type="Pfam" id="PF13302"/>
    </source>
</evidence>
<comment type="caution">
    <text evidence="2">The sequence shown here is derived from an EMBL/GenBank/DDBJ whole genome shotgun (WGS) entry which is preliminary data.</text>
</comment>
<sequence length="196" mass="22183">MTPTLQGSLVTLRPLLHIDAQSLVDAAADGELWSLPFTVVPSADTVDAYINKALEGQAEGTVMPFAITLTADQSVIGSTRFWKVDRQNRKLEIGHTWYSQSWQRTAANTESKLLLLRYAFEQLQCVRVQFTTDVLNERSQAAILRIGAVQEGIVRNERIMPNGRKRNSVRYSIIDDEWPEVRSNLERRISSHGEEK</sequence>
<dbReference type="PANTHER" id="PTHR43610">
    <property type="entry name" value="BLL6696 PROTEIN"/>
    <property type="match status" value="1"/>
</dbReference>
<dbReference type="InterPro" id="IPR000182">
    <property type="entry name" value="GNAT_dom"/>
</dbReference>
<evidence type="ECO:0000313" key="3">
    <source>
        <dbReference type="Proteomes" id="UP001617702"/>
    </source>
</evidence>
<gene>
    <name evidence="2" type="ORF">ACIPUH_04970</name>
</gene>
<dbReference type="PANTHER" id="PTHR43610:SF1">
    <property type="entry name" value="N-ACETYLTRANSFERASE DOMAIN-CONTAINING PROTEIN"/>
    <property type="match status" value="1"/>
</dbReference>
<name>A0ABW8GS54_9GAMM</name>
<dbReference type="Gene3D" id="3.40.630.30">
    <property type="match status" value="1"/>
</dbReference>
<dbReference type="Pfam" id="PF13302">
    <property type="entry name" value="Acetyltransf_3"/>
    <property type="match status" value="1"/>
</dbReference>
<dbReference type="EMBL" id="JBIXLB010000001">
    <property type="protein sequence ID" value="MFJ5512144.1"/>
    <property type="molecule type" value="Genomic_DNA"/>
</dbReference>
<dbReference type="InterPro" id="IPR016181">
    <property type="entry name" value="Acyl_CoA_acyltransferase"/>
</dbReference>
<feature type="domain" description="N-acetyltransferase" evidence="1">
    <location>
        <begin position="10"/>
        <end position="148"/>
    </location>
</feature>
<proteinExistence type="predicted"/>
<reference evidence="2 3" key="1">
    <citation type="submission" date="2024-10" db="EMBL/GenBank/DDBJ databases">
        <authorList>
            <person name="Lu C.-H."/>
        </authorList>
    </citation>
    <scope>NUCLEOTIDE SEQUENCE [LARGE SCALE GENOMIC DNA]</scope>
    <source>
        <strain evidence="2 3">22LXZD03-01</strain>
    </source>
</reference>
<keyword evidence="2" id="KW-0012">Acyltransferase</keyword>
<keyword evidence="3" id="KW-1185">Reference proteome</keyword>
<dbReference type="Proteomes" id="UP001617702">
    <property type="component" value="Unassembled WGS sequence"/>
</dbReference>